<keyword evidence="5" id="KW-0223">Dioxygenase</keyword>
<dbReference type="InterPro" id="IPR000335">
    <property type="entry name" value="Bleomycin-R"/>
</dbReference>
<dbReference type="InterPro" id="IPR029068">
    <property type="entry name" value="Glyas_Bleomycin-R_OHBP_Dase"/>
</dbReference>
<reference evidence="6" key="1">
    <citation type="journal article" date="2008" name="J. Bacteriol.">
        <title>Genome sequence of the fish pathogen Renibacterium salmoninarum suggests reductive evolution away from an environmental Arthrobacter ancestor.</title>
        <authorList>
            <person name="Wiens G.D."/>
            <person name="Rockey D.D."/>
            <person name="Wu Z."/>
            <person name="Chang J."/>
            <person name="Levy R."/>
            <person name="Crane S."/>
            <person name="Chen D.S."/>
            <person name="Capri G.R."/>
            <person name="Burnett J.R."/>
            <person name="Sudheesh P.S."/>
            <person name="Schipma M.J."/>
            <person name="Burd H."/>
            <person name="Bhattacharyya A."/>
            <person name="Rhodes L.D."/>
            <person name="Kaul R."/>
            <person name="Strom M.S."/>
        </authorList>
    </citation>
    <scope>NUCLEOTIDE SEQUENCE [LARGE SCALE GENOMIC DNA]</scope>
    <source>
        <strain evidence="6">ATCC 33209 / DSM 20767 / JCM 11484 / NBRC 15589 / NCIMB 2235</strain>
    </source>
</reference>
<evidence type="ECO:0000259" key="4">
    <source>
        <dbReference type="PROSITE" id="PS51819"/>
    </source>
</evidence>
<dbReference type="Proteomes" id="UP000002007">
    <property type="component" value="Chromosome"/>
</dbReference>
<dbReference type="eggNOG" id="COG0346">
    <property type="taxonomic scope" value="Bacteria"/>
</dbReference>
<keyword evidence="3" id="KW-0046">Antibiotic resistance</keyword>
<keyword evidence="6" id="KW-1185">Reference proteome</keyword>
<dbReference type="InterPro" id="IPR037523">
    <property type="entry name" value="VOC_core"/>
</dbReference>
<evidence type="ECO:0000256" key="3">
    <source>
        <dbReference type="ARBA" id="ARBA00023251"/>
    </source>
</evidence>
<evidence type="ECO:0000256" key="2">
    <source>
        <dbReference type="ARBA" id="ARBA00021572"/>
    </source>
</evidence>
<dbReference type="InterPro" id="IPR004360">
    <property type="entry name" value="Glyas_Fos-R_dOase_dom"/>
</dbReference>
<dbReference type="KEGG" id="rsa:RSal33209_0752"/>
<dbReference type="AlphaFoldDB" id="A9WQB6"/>
<organism evidence="5 6">
    <name type="scientific">Renibacterium salmoninarum (strain ATCC 33209 / DSM 20767 / JCM 11484 / NBRC 15589 / NCIMB 2235)</name>
    <dbReference type="NCBI Taxonomy" id="288705"/>
    <lineage>
        <taxon>Bacteria</taxon>
        <taxon>Bacillati</taxon>
        <taxon>Actinomycetota</taxon>
        <taxon>Actinomycetes</taxon>
        <taxon>Micrococcales</taxon>
        <taxon>Micrococcaceae</taxon>
        <taxon>Renibacterium</taxon>
    </lineage>
</organism>
<dbReference type="GO" id="GO:0051213">
    <property type="term" value="F:dioxygenase activity"/>
    <property type="evidence" value="ECO:0007669"/>
    <property type="project" value="UniProtKB-KW"/>
</dbReference>
<evidence type="ECO:0000313" key="5">
    <source>
        <dbReference type="EMBL" id="ABY22499.1"/>
    </source>
</evidence>
<keyword evidence="5" id="KW-0560">Oxidoreductase</keyword>
<proteinExistence type="inferred from homology"/>
<dbReference type="GO" id="GO:0046677">
    <property type="term" value="P:response to antibiotic"/>
    <property type="evidence" value="ECO:0007669"/>
    <property type="project" value="UniProtKB-KW"/>
</dbReference>
<sequence>MPKIPVWHKFEPPCRHWLSPPAPGYARHMVNTVKFAQIAPVFPVVDLERSISHYEALGFEVAKYDGDEDYAYAKLGAVRIHLWQAPGIDPETNFSAAFIEVDDADARALQWKAVSDNAEIRCPTGMPVDTEYGLREGAHVDPDGNLMRFAHKLT</sequence>
<protein>
    <recommendedName>
        <fullName evidence="2">Bleomycin resistance protein</fullName>
    </recommendedName>
</protein>
<dbReference type="HOGENOM" id="CLU_046006_15_4_11"/>
<dbReference type="PROSITE" id="PS51819">
    <property type="entry name" value="VOC"/>
    <property type="match status" value="1"/>
</dbReference>
<dbReference type="EMBL" id="CP000910">
    <property type="protein sequence ID" value="ABY22499.1"/>
    <property type="molecule type" value="Genomic_DNA"/>
</dbReference>
<dbReference type="Pfam" id="PF00903">
    <property type="entry name" value="Glyoxalase"/>
    <property type="match status" value="1"/>
</dbReference>
<evidence type="ECO:0000313" key="6">
    <source>
        <dbReference type="Proteomes" id="UP000002007"/>
    </source>
</evidence>
<gene>
    <name evidence="5" type="ordered locus">RSal33209_0752</name>
</gene>
<dbReference type="Gene3D" id="3.10.180.10">
    <property type="entry name" value="2,3-Dihydroxybiphenyl 1,2-Dioxygenase, domain 1"/>
    <property type="match status" value="1"/>
</dbReference>
<name>A9WQB6_RENSM</name>
<dbReference type="STRING" id="288705.RSal33209_0752"/>
<evidence type="ECO:0000256" key="1">
    <source>
        <dbReference type="ARBA" id="ARBA00011051"/>
    </source>
</evidence>
<accession>A9WQB6</accession>
<comment type="similarity">
    <text evidence="1">Belongs to the bleomycin resistance protein family.</text>
</comment>
<dbReference type="CDD" id="cd08349">
    <property type="entry name" value="BLMA_like"/>
    <property type="match status" value="1"/>
</dbReference>
<feature type="domain" description="VOC" evidence="4">
    <location>
        <begin position="34"/>
        <end position="152"/>
    </location>
</feature>
<dbReference type="SUPFAM" id="SSF54593">
    <property type="entry name" value="Glyoxalase/Bleomycin resistance protein/Dihydroxybiphenyl dioxygenase"/>
    <property type="match status" value="1"/>
</dbReference>